<dbReference type="Gene3D" id="3.40.50.450">
    <property type="match status" value="1"/>
</dbReference>
<dbReference type="InterPro" id="IPR052341">
    <property type="entry name" value="LOG_family_nucleotidases"/>
</dbReference>
<dbReference type="Pfam" id="PF03641">
    <property type="entry name" value="Lysine_decarbox"/>
    <property type="match status" value="1"/>
</dbReference>
<organism evidence="6 7">
    <name type="scientific">Luteimonas rhizosphaericola</name>
    <dbReference type="NCBI Taxonomy" id="3042024"/>
    <lineage>
        <taxon>Bacteria</taxon>
        <taxon>Pseudomonadati</taxon>
        <taxon>Pseudomonadota</taxon>
        <taxon>Gammaproteobacteria</taxon>
        <taxon>Lysobacterales</taxon>
        <taxon>Lysobacteraceae</taxon>
        <taxon>Luteimonas</taxon>
    </lineage>
</organism>
<dbReference type="Proteomes" id="UP001156831">
    <property type="component" value="Unassembled WGS sequence"/>
</dbReference>
<reference evidence="6 7" key="1">
    <citation type="submission" date="2023-04" db="EMBL/GenBank/DDBJ databases">
        <title>Luteimonas sp. M1R5S18.</title>
        <authorList>
            <person name="Sun J.-Q."/>
        </authorList>
    </citation>
    <scope>NUCLEOTIDE SEQUENCE [LARGE SCALE GENOMIC DNA]</scope>
    <source>
        <strain evidence="6 7">M1R5S18</strain>
    </source>
</reference>
<comment type="catalytic activity">
    <reaction evidence="1">
        <text>AMP + H2O = D-ribose 5-phosphate + adenine</text>
        <dbReference type="Rhea" id="RHEA:20129"/>
        <dbReference type="ChEBI" id="CHEBI:15377"/>
        <dbReference type="ChEBI" id="CHEBI:16708"/>
        <dbReference type="ChEBI" id="CHEBI:78346"/>
        <dbReference type="ChEBI" id="CHEBI:456215"/>
        <dbReference type="EC" id="3.2.2.4"/>
    </reaction>
</comment>
<dbReference type="PANTHER" id="PTHR43393">
    <property type="entry name" value="CYTOKININ RIBOSIDE 5'-MONOPHOSPHATE PHOSPHORIBOHYDROLASE"/>
    <property type="match status" value="1"/>
</dbReference>
<dbReference type="EMBL" id="JARXRN010000028">
    <property type="protein sequence ID" value="MDH5831928.1"/>
    <property type="molecule type" value="Genomic_DNA"/>
</dbReference>
<dbReference type="InterPro" id="IPR027820">
    <property type="entry name" value="PpnN_N"/>
</dbReference>
<name>A0ABT6JN93_9GAMM</name>
<feature type="domain" description="Pyrimidine/purine nucleotide 5'-monophosphate nucleosidase C-terminal" evidence="4">
    <location>
        <begin position="344"/>
        <end position="463"/>
    </location>
</feature>
<dbReference type="SUPFAM" id="SSF102405">
    <property type="entry name" value="MCP/YpsA-like"/>
    <property type="match status" value="1"/>
</dbReference>
<dbReference type="InterPro" id="IPR021826">
    <property type="entry name" value="PpnN_C"/>
</dbReference>
<evidence type="ECO:0000259" key="5">
    <source>
        <dbReference type="Pfam" id="PF14793"/>
    </source>
</evidence>
<dbReference type="RefSeq" id="WP_280602878.1">
    <property type="nucleotide sequence ID" value="NZ_JARXRN010000028.1"/>
</dbReference>
<evidence type="ECO:0000256" key="2">
    <source>
        <dbReference type="ARBA" id="ARBA00011985"/>
    </source>
</evidence>
<accession>A0ABT6JN93</accession>
<proteinExistence type="predicted"/>
<comment type="caution">
    <text evidence="6">The sequence shown here is derived from an EMBL/GenBank/DDBJ whole genome shotgun (WGS) entry which is preliminary data.</text>
</comment>
<gene>
    <name evidence="6" type="primary">ppnN</name>
    <name evidence="6" type="ORF">QFW80_15515</name>
</gene>
<evidence type="ECO:0000313" key="7">
    <source>
        <dbReference type="Proteomes" id="UP001156831"/>
    </source>
</evidence>
<protein>
    <recommendedName>
        <fullName evidence="3">AMP nucleosidase</fullName>
        <ecNumber evidence="2">3.2.2.4</ecNumber>
    </recommendedName>
    <alternativeName>
        <fullName evidence="3">AMP nucleosidase</fullName>
    </alternativeName>
</protein>
<dbReference type="Pfam" id="PF11892">
    <property type="entry name" value="PpnN_C"/>
    <property type="match status" value="1"/>
</dbReference>
<dbReference type="Pfam" id="PF14793">
    <property type="entry name" value="DUF4478"/>
    <property type="match status" value="1"/>
</dbReference>
<dbReference type="Gene3D" id="3.30.1850.10">
    <property type="entry name" value="MoCo carrier protein-like"/>
    <property type="match status" value="1"/>
</dbReference>
<feature type="domain" description="Pyrimidine/purine nucleotide 5'-monophosphate nucleosidase N-terminal" evidence="5">
    <location>
        <begin position="19"/>
        <end position="124"/>
    </location>
</feature>
<evidence type="ECO:0000256" key="3">
    <source>
        <dbReference type="ARBA" id="ARBA00031983"/>
    </source>
</evidence>
<dbReference type="PANTHER" id="PTHR43393:SF1">
    <property type="entry name" value="PYRIMIDINE_PURINE NUCLEOTIDE 5'-MONOPHOSPHATE NUCLEOSIDASE"/>
    <property type="match status" value="1"/>
</dbReference>
<keyword evidence="6" id="KW-0326">Glycosidase</keyword>
<evidence type="ECO:0000313" key="6">
    <source>
        <dbReference type="EMBL" id="MDH5831928.1"/>
    </source>
</evidence>
<sequence length="464" mass="51163">MSQQASETAATALPVVSTRIYPRGALDILSRDEVARLKDASAGGMHDLLRRCALAVLTSGSASDDPRAAQELYPSFDIQVLQQDRGVRIELINAPAMAFVDGAIIRGVAELLFAVVRDLAYTAIELGPQYAEDLESSAGLTDAVFGLLRNARILHPIEPNLVVCWGGHSIGREEYQYTKDVGYELGLRGHDICTGCGPGAMKGPMKGATIAHAKQRKRRTRYIGITEPGIIAAESPNPIVNHLVIMPDIEKRLEAFVRLGHGIIVFPGGVGTAEEILYLLGILLREENAQLPFPFILTGPTAAAPYFERIDQFIRLTLGEAAAARYEIIVADPEKVAKRMTAGIRKVREHRIAQKDSFYFNWGVDIPLPYQQPFVPTHEAMAALDLRHGRRPQDLAADLRRAFSGIVAGNVKEDGMRRVEEFGPFQIRGDQDIMQALDALLRAFVEQRRMKISGEYRPCYRVIA</sequence>
<dbReference type="InterPro" id="IPR037153">
    <property type="entry name" value="PpnN-like_sf"/>
</dbReference>
<keyword evidence="7" id="KW-1185">Reference proteome</keyword>
<dbReference type="InterPro" id="IPR031100">
    <property type="entry name" value="LOG_fam"/>
</dbReference>
<dbReference type="GO" id="GO:0047405">
    <property type="term" value="F:pyrimidine-5'-nucleotide nucleosidase activity"/>
    <property type="evidence" value="ECO:0007669"/>
    <property type="project" value="UniProtKB-EC"/>
</dbReference>
<dbReference type="EC" id="3.2.2.4" evidence="2"/>
<dbReference type="NCBIfam" id="NF038390">
    <property type="entry name" value="Nsidase_PpnN"/>
    <property type="match status" value="1"/>
</dbReference>
<evidence type="ECO:0000256" key="1">
    <source>
        <dbReference type="ARBA" id="ARBA00000274"/>
    </source>
</evidence>
<dbReference type="GO" id="GO:0008714">
    <property type="term" value="F:AMP nucleosidase activity"/>
    <property type="evidence" value="ECO:0007669"/>
    <property type="project" value="UniProtKB-EC"/>
</dbReference>
<keyword evidence="6" id="KW-0378">Hydrolase</keyword>
<dbReference type="InterPro" id="IPR049788">
    <property type="entry name" value="PpnN"/>
</dbReference>
<evidence type="ECO:0000259" key="4">
    <source>
        <dbReference type="Pfam" id="PF11892"/>
    </source>
</evidence>